<evidence type="ECO:0000256" key="1">
    <source>
        <dbReference type="SAM" id="Coils"/>
    </source>
</evidence>
<name>A0A7S1HVL2_9EUGL</name>
<feature type="compositionally biased region" description="Low complexity" evidence="2">
    <location>
        <begin position="537"/>
        <end position="549"/>
    </location>
</feature>
<feature type="compositionally biased region" description="Polar residues" evidence="2">
    <location>
        <begin position="384"/>
        <end position="398"/>
    </location>
</feature>
<feature type="compositionally biased region" description="Polar residues" evidence="2">
    <location>
        <begin position="40"/>
        <end position="51"/>
    </location>
</feature>
<dbReference type="AlphaFoldDB" id="A0A7S1HVL2"/>
<feature type="coiled-coil region" evidence="1">
    <location>
        <begin position="125"/>
        <end position="254"/>
    </location>
</feature>
<dbReference type="EMBL" id="HBGA01009878">
    <property type="protein sequence ID" value="CAD8992629.1"/>
    <property type="molecule type" value="Transcribed_RNA"/>
</dbReference>
<evidence type="ECO:0000256" key="2">
    <source>
        <dbReference type="SAM" id="MobiDB-lite"/>
    </source>
</evidence>
<feature type="region of interest" description="Disordered" evidence="2">
    <location>
        <begin position="495"/>
        <end position="561"/>
    </location>
</feature>
<proteinExistence type="predicted"/>
<feature type="compositionally biased region" description="Polar residues" evidence="2">
    <location>
        <begin position="517"/>
        <end position="527"/>
    </location>
</feature>
<feature type="region of interest" description="Disordered" evidence="2">
    <location>
        <begin position="33"/>
        <end position="97"/>
    </location>
</feature>
<accession>A0A7S1HVL2</accession>
<sequence length="743" mass="81022">MDTGPCDACPHDCVFCDMVDNGQLDVCPQRAQHLAKREQPSSAGGSRSQVQPMPAYSTRERPVATRLPPDASSPSSPTRNTGKEDPRRPLQTLPDMPLPSKAAAQEFAPQFQSFAQHLQFIGGKMEQLEQERNVELEAHQKTQAVLLATNKRLQEASKELQGLRRRRDQALEETCKPAVASGDQPKMVEDLQRQLAEATRDRDAYASALKGAMADILQLQSSWSGKVDSLEKRLAEAQQKMATRTQQCEERRDEGLMRMSPYLCQQPSKDRRLQHAATRLAGEQTLMAAAQPSLGESTKRHRDQEQPFIKDGWQQRLEYSVLSDTASKRVHGGGLLQHHSSSLDMELQLLPPPLTWEPPKALRNASAAKLYGRSRLSHGAASLYNGSEPGNSRPSSAMSRRGVVPHSCPSSAASLRGVMTPVSALAGLNESFYASLSGLNAGMDDFDPSPSTSLMANHPRDLADAETANWQLDSAAAHPTGRPCAKCQWLPFGGQSPSRRPPVTSAGCDIPDRPLSATPSRTGQGNCSPAASPPRRAPAADSRPTSAASQRSPSGPMSGSSVLTIRRLSRKGSCPDLIVDWEAFREVSFTLGLLMHFKNCFHQADPRDTGTIPVQQMVEWADEADPSTGTSREIKAMLPAVGIDVCSSVDWWEFVGLELYLYLQLRHFSWIHWMQFVRGQEGAGCPMSPHTGSSLHRLAVTNQKGLGRSALRPQSAASSRASSPGLAVHILARPSQRPLQTCV</sequence>
<evidence type="ECO:0000313" key="3">
    <source>
        <dbReference type="EMBL" id="CAD8992629.1"/>
    </source>
</evidence>
<gene>
    <name evidence="3" type="ORF">EGYM00392_LOCUS3676</name>
</gene>
<feature type="region of interest" description="Disordered" evidence="2">
    <location>
        <begin position="382"/>
        <end position="412"/>
    </location>
</feature>
<reference evidence="3" key="1">
    <citation type="submission" date="2021-01" db="EMBL/GenBank/DDBJ databases">
        <authorList>
            <person name="Corre E."/>
            <person name="Pelletier E."/>
            <person name="Niang G."/>
            <person name="Scheremetjew M."/>
            <person name="Finn R."/>
            <person name="Kale V."/>
            <person name="Holt S."/>
            <person name="Cochrane G."/>
            <person name="Meng A."/>
            <person name="Brown T."/>
            <person name="Cohen L."/>
        </authorList>
    </citation>
    <scope>NUCLEOTIDE SEQUENCE</scope>
    <source>
        <strain evidence="3">NIES-381</strain>
    </source>
</reference>
<protein>
    <submittedName>
        <fullName evidence="3">Uncharacterized protein</fullName>
    </submittedName>
</protein>
<feature type="compositionally biased region" description="Polar residues" evidence="2">
    <location>
        <begin position="550"/>
        <end position="561"/>
    </location>
</feature>
<organism evidence="3">
    <name type="scientific">Eutreptiella gymnastica</name>
    <dbReference type="NCBI Taxonomy" id="73025"/>
    <lineage>
        <taxon>Eukaryota</taxon>
        <taxon>Discoba</taxon>
        <taxon>Euglenozoa</taxon>
        <taxon>Euglenida</taxon>
        <taxon>Spirocuta</taxon>
        <taxon>Euglenophyceae</taxon>
        <taxon>Eutreptiales</taxon>
        <taxon>Eutreptiaceae</taxon>
        <taxon>Eutreptiella</taxon>
    </lineage>
</organism>
<keyword evidence="1" id="KW-0175">Coiled coil</keyword>